<dbReference type="Proteomes" id="UP001203036">
    <property type="component" value="Unassembled WGS sequence"/>
</dbReference>
<name>A0ACC5ZUQ5_9RHOB</name>
<dbReference type="EMBL" id="JAMQGO010000003">
    <property type="protein sequence ID" value="MCM2561807.1"/>
    <property type="molecule type" value="Genomic_DNA"/>
</dbReference>
<reference evidence="1" key="1">
    <citation type="submission" date="2022-06" db="EMBL/GenBank/DDBJ databases">
        <title>Lutimaribacter sp. EGI FJ00013, a novel bacterium isolated from a salt lake sediment enrichment.</title>
        <authorList>
            <person name="Gao L."/>
            <person name="Fang B.-Z."/>
            <person name="Li W.-J."/>
        </authorList>
    </citation>
    <scope>NUCLEOTIDE SEQUENCE</scope>
    <source>
        <strain evidence="1">EGI FJ00013</strain>
    </source>
</reference>
<gene>
    <name evidence="1" type="ORF">M8744_06600</name>
</gene>
<sequence>MKALVMERFDSTLSLETVDDPDCPHDGVVVRVMACGVCRSDHHAWKGADPDVALPHVMGHEFAGVIEEVGADVHGFAVGDRVTAPFILGCGHCLDCRSGDPTTCNQQQVIGFTGWGAFAERLAVPRADFNLVHLPDALGFDAAAGMGCRVTTAFRAVVDRGNLRPGEWLTVHGCGGVGLSAVMIGAALGAQVLAIDVKDDALAMARQLGATATLNVADLDDVGAAVRAATGGGAHLSVEALGVTATFENSVRGLRKLGRHVQIGMPLGPHETVPLQLLELVYARQISIAGSRGMAARRFPALFGMIAAGRLDVSSLVTGRIALGQAENALRAMDRFQGAGVTVITDFTC</sequence>
<accession>A0ACC5ZUQ5</accession>
<proteinExistence type="predicted"/>
<comment type="caution">
    <text evidence="1">The sequence shown here is derived from an EMBL/GenBank/DDBJ whole genome shotgun (WGS) entry which is preliminary data.</text>
</comment>
<organism evidence="1 2">
    <name type="scientific">Lutimaribacter degradans</name>
    <dbReference type="NCBI Taxonomy" id="2945989"/>
    <lineage>
        <taxon>Bacteria</taxon>
        <taxon>Pseudomonadati</taxon>
        <taxon>Pseudomonadota</taxon>
        <taxon>Alphaproteobacteria</taxon>
        <taxon>Rhodobacterales</taxon>
        <taxon>Roseobacteraceae</taxon>
        <taxon>Lutimaribacter</taxon>
    </lineage>
</organism>
<evidence type="ECO:0000313" key="1">
    <source>
        <dbReference type="EMBL" id="MCM2561807.1"/>
    </source>
</evidence>
<keyword evidence="2" id="KW-1185">Reference proteome</keyword>
<evidence type="ECO:0000313" key="2">
    <source>
        <dbReference type="Proteomes" id="UP001203036"/>
    </source>
</evidence>
<protein>
    <submittedName>
        <fullName evidence="1">Zinc-dependent alcohol dehydrogenase family protein</fullName>
    </submittedName>
</protein>